<dbReference type="InterPro" id="IPR011004">
    <property type="entry name" value="Trimer_LpxA-like_sf"/>
</dbReference>
<dbReference type="GO" id="GO:0008374">
    <property type="term" value="F:O-acyltransferase activity"/>
    <property type="evidence" value="ECO:0007669"/>
    <property type="project" value="TreeGrafter"/>
</dbReference>
<dbReference type="SMART" id="SM01266">
    <property type="entry name" value="Mac"/>
    <property type="match status" value="1"/>
</dbReference>
<name>A0AAE3VJ81_9BACT</name>
<dbReference type="FunFam" id="2.160.10.10:FF:000025">
    <property type="entry name" value="Hexapeptide-repeat containing-acetyltransferase"/>
    <property type="match status" value="1"/>
</dbReference>
<evidence type="ECO:0000256" key="4">
    <source>
        <dbReference type="ARBA" id="ARBA00055587"/>
    </source>
</evidence>
<dbReference type="AlphaFoldDB" id="A0AAE3VJ81"/>
<sequence>MSEEAKIFAGVLFSPGDPELKAIKLRSHKLSAEYSRTNEDDVEVRQHLTKLILAEFGEGSFMQGPIFFHYGRHTRIGKRCFFNYNLTVQDDAPVSIGDDCNFGPNVTIVTPVHPLLPNERRVMYDQAGNPKHLCYAKPVNIGKDCWLGANVVVCPGVSIGDNCVIGAGSVVTRDIPANSLAAGVPCKVIREISDADSMVNKPEICAGYRPTI</sequence>
<evidence type="ECO:0000259" key="6">
    <source>
        <dbReference type="SMART" id="SM01266"/>
    </source>
</evidence>
<dbReference type="Proteomes" id="UP001238163">
    <property type="component" value="Unassembled WGS sequence"/>
</dbReference>
<reference evidence="7" key="1">
    <citation type="submission" date="2023-07" db="EMBL/GenBank/DDBJ databases">
        <title>Genomic Encyclopedia of Type Strains, Phase IV (KMG-IV): sequencing the most valuable type-strain genomes for metagenomic binning, comparative biology and taxonomic classification.</title>
        <authorList>
            <person name="Goeker M."/>
        </authorList>
    </citation>
    <scope>NUCLEOTIDE SEQUENCE</scope>
    <source>
        <strain evidence="7">DSM 24202</strain>
    </source>
</reference>
<dbReference type="InterPro" id="IPR051159">
    <property type="entry name" value="Hexapeptide_acetyltransf"/>
</dbReference>
<evidence type="ECO:0000313" key="7">
    <source>
        <dbReference type="EMBL" id="MDQ0291390.1"/>
    </source>
</evidence>
<evidence type="ECO:0000256" key="3">
    <source>
        <dbReference type="ARBA" id="ARBA00023315"/>
    </source>
</evidence>
<dbReference type="GO" id="GO:0016407">
    <property type="term" value="F:acetyltransferase activity"/>
    <property type="evidence" value="ECO:0007669"/>
    <property type="project" value="InterPro"/>
</dbReference>
<dbReference type="CDD" id="cd03357">
    <property type="entry name" value="LbH_MAT_GAT"/>
    <property type="match status" value="1"/>
</dbReference>
<accession>A0AAE3VJ81</accession>
<organism evidence="7 8">
    <name type="scientific">Oligosphaera ethanolica</name>
    <dbReference type="NCBI Taxonomy" id="760260"/>
    <lineage>
        <taxon>Bacteria</taxon>
        <taxon>Pseudomonadati</taxon>
        <taxon>Lentisphaerota</taxon>
        <taxon>Oligosphaeria</taxon>
        <taxon>Oligosphaerales</taxon>
        <taxon>Oligosphaeraceae</taxon>
        <taxon>Oligosphaera</taxon>
    </lineage>
</organism>
<dbReference type="PANTHER" id="PTHR23416:SF23">
    <property type="entry name" value="ACETYLTRANSFERASE C18B11.09C-RELATED"/>
    <property type="match status" value="1"/>
</dbReference>
<comment type="caution">
    <text evidence="7">The sequence shown here is derived from an EMBL/GenBank/DDBJ whole genome shotgun (WGS) entry which is preliminary data.</text>
</comment>
<keyword evidence="3 7" id="KW-0012">Acyltransferase</keyword>
<dbReference type="InterPro" id="IPR024688">
    <property type="entry name" value="Mac_dom"/>
</dbReference>
<dbReference type="InterPro" id="IPR001451">
    <property type="entry name" value="Hexapep"/>
</dbReference>
<proteinExistence type="inferred from homology"/>
<evidence type="ECO:0000256" key="5">
    <source>
        <dbReference type="ARBA" id="ARBA00067695"/>
    </source>
</evidence>
<protein>
    <recommendedName>
        <fullName evidence="5">Nodulation protein L</fullName>
    </recommendedName>
</protein>
<dbReference type="RefSeq" id="WP_307264120.1">
    <property type="nucleotide sequence ID" value="NZ_JAUSVL010000001.1"/>
</dbReference>
<gene>
    <name evidence="7" type="ORF">J3R75_003497</name>
</gene>
<dbReference type="Gene3D" id="2.160.10.10">
    <property type="entry name" value="Hexapeptide repeat proteins"/>
    <property type="match status" value="1"/>
</dbReference>
<dbReference type="EMBL" id="JAUSVL010000001">
    <property type="protein sequence ID" value="MDQ0291390.1"/>
    <property type="molecule type" value="Genomic_DNA"/>
</dbReference>
<evidence type="ECO:0000313" key="8">
    <source>
        <dbReference type="Proteomes" id="UP001238163"/>
    </source>
</evidence>
<keyword evidence="8" id="KW-1185">Reference proteome</keyword>
<dbReference type="Pfam" id="PF12464">
    <property type="entry name" value="Mac"/>
    <property type="match status" value="1"/>
</dbReference>
<comment type="function">
    <text evidence="4">Acetyltransferase implicated in the O-acetylation of Nod factors.</text>
</comment>
<feature type="domain" description="Maltose/galactoside acetyltransferase" evidence="6">
    <location>
        <begin position="4"/>
        <end position="58"/>
    </location>
</feature>
<evidence type="ECO:0000256" key="2">
    <source>
        <dbReference type="ARBA" id="ARBA00022679"/>
    </source>
</evidence>
<dbReference type="Pfam" id="PF14602">
    <property type="entry name" value="Hexapep_2"/>
    <property type="match status" value="2"/>
</dbReference>
<dbReference type="SUPFAM" id="SSF51161">
    <property type="entry name" value="Trimeric LpxA-like enzymes"/>
    <property type="match status" value="1"/>
</dbReference>
<comment type="similarity">
    <text evidence="1">Belongs to the transferase hexapeptide repeat family.</text>
</comment>
<dbReference type="GO" id="GO:0005829">
    <property type="term" value="C:cytosol"/>
    <property type="evidence" value="ECO:0007669"/>
    <property type="project" value="TreeGrafter"/>
</dbReference>
<keyword evidence="2 7" id="KW-0808">Transferase</keyword>
<evidence type="ECO:0000256" key="1">
    <source>
        <dbReference type="ARBA" id="ARBA00007274"/>
    </source>
</evidence>
<dbReference type="PANTHER" id="PTHR23416">
    <property type="entry name" value="SIALIC ACID SYNTHASE-RELATED"/>
    <property type="match status" value="1"/>
</dbReference>